<keyword evidence="4" id="KW-0472">Membrane</keyword>
<feature type="domain" description="OmpR/PhoB-type" evidence="5">
    <location>
        <begin position="8"/>
        <end position="108"/>
    </location>
</feature>
<dbReference type="SUPFAM" id="SSF46894">
    <property type="entry name" value="C-terminal effector domain of the bipartite response regulators"/>
    <property type="match status" value="1"/>
</dbReference>
<dbReference type="GO" id="GO:0003677">
    <property type="term" value="F:DNA binding"/>
    <property type="evidence" value="ECO:0007669"/>
    <property type="project" value="UniProtKB-UniRule"/>
</dbReference>
<organism evidence="6 7">
    <name type="scientific">Candidatus Sulfuritelmatomonas gaucii</name>
    <dbReference type="NCBI Taxonomy" id="2043161"/>
    <lineage>
        <taxon>Bacteria</taxon>
        <taxon>Pseudomonadati</taxon>
        <taxon>Acidobacteriota</taxon>
        <taxon>Terriglobia</taxon>
        <taxon>Terriglobales</taxon>
        <taxon>Acidobacteriaceae</taxon>
        <taxon>Candidatus Sulfuritelmatomonas</taxon>
    </lineage>
</organism>
<dbReference type="CDD" id="cd00383">
    <property type="entry name" value="trans_reg_C"/>
    <property type="match status" value="1"/>
</dbReference>
<evidence type="ECO:0000256" key="4">
    <source>
        <dbReference type="SAM" id="Phobius"/>
    </source>
</evidence>
<evidence type="ECO:0000259" key="5">
    <source>
        <dbReference type="PROSITE" id="PS51755"/>
    </source>
</evidence>
<dbReference type="EMBL" id="OKRB01000095">
    <property type="protein sequence ID" value="SPE23281.1"/>
    <property type="molecule type" value="Genomic_DNA"/>
</dbReference>
<dbReference type="GO" id="GO:0006355">
    <property type="term" value="P:regulation of DNA-templated transcription"/>
    <property type="evidence" value="ECO:0007669"/>
    <property type="project" value="InterPro"/>
</dbReference>
<name>A0A2N9LJ75_9BACT</name>
<evidence type="ECO:0000313" key="6">
    <source>
        <dbReference type="EMBL" id="SPE23281.1"/>
    </source>
</evidence>
<dbReference type="OrthoDB" id="105971at2"/>
<keyword evidence="4" id="KW-1133">Transmembrane helix</keyword>
<evidence type="ECO:0000313" key="7">
    <source>
        <dbReference type="Proteomes" id="UP000239735"/>
    </source>
</evidence>
<dbReference type="Pfam" id="PF00486">
    <property type="entry name" value="Trans_reg_C"/>
    <property type="match status" value="1"/>
</dbReference>
<dbReference type="SUPFAM" id="SSF48452">
    <property type="entry name" value="TPR-like"/>
    <property type="match status" value="1"/>
</dbReference>
<dbReference type="PANTHER" id="PTHR12558:SF33">
    <property type="entry name" value="BLL7664 PROTEIN"/>
    <property type="match status" value="1"/>
</dbReference>
<keyword evidence="1 2" id="KW-0238">DNA-binding</keyword>
<feature type="transmembrane region" description="Helical" evidence="4">
    <location>
        <begin position="177"/>
        <end position="197"/>
    </location>
</feature>
<dbReference type="InterPro" id="IPR001867">
    <property type="entry name" value="OmpR/PhoB-type_DNA-bd"/>
</dbReference>
<dbReference type="Proteomes" id="UP000239735">
    <property type="component" value="Unassembled WGS sequence"/>
</dbReference>
<sequence length="674" mass="75646">MHDQDGRPSRVRFSVFEADLRRGELRKHGLKLKLHGQPFQILAMLLGRPGELVTREEIQEKLWPQNTFVDFEHSVNTSIKRLREVLGDSATLPRFIETLPRQGYRFIAPVEILASEPHSDASGETLLSSDSENSSAEVGLASAMSNGENSLSGLRRKARTHKVPETADSRQRRRNRVWAPLLAVVAVAGLLAMLFAGKLRDSLSSRLAPPPTFESIAVLPLENLSHDPEQEYFADGMTEELITNLGQIRALRVVSRTSVMHYKDTKESVPQIAKELNVDAVVEGTVLRSGDRIRVTANLLNAKTDRHIWAESYERDLRDVLSLQDELARTIAEEIRIKLTAQEMARLSGSPTVSPEAYRLYLQARFHCYKRTLPELEKSIQLFQQTLAEDPGYASAYAGLAESYGLLPFYGGGSSHDTFPKAKAAALKAVELDDSLAEAHGALGFVLLYGDWDWAGADKELRRAIELNPSYPTSHHWYAEYLVAMGRSDAAVAEIRRAQELDPLSPLLLAIGAEIYTDAHRYDECIDDSKKTLELDPNFALAHEHLGGCLLQKKLYKEAGAEYMEAGRILGSTESDLMALGYALTGRRADAVKTLERSKADPHLPTRDSILEARICLEADLCTKEETLDWLEKAYREHEAYMPFLNVHPAFDPLRSDPRFQDLIWRMHFPNDDH</sequence>
<feature type="region of interest" description="Disordered" evidence="3">
    <location>
        <begin position="146"/>
        <end position="170"/>
    </location>
</feature>
<reference evidence="7" key="1">
    <citation type="submission" date="2018-02" db="EMBL/GenBank/DDBJ databases">
        <authorList>
            <person name="Hausmann B."/>
        </authorList>
    </citation>
    <scope>NUCLEOTIDE SEQUENCE [LARGE SCALE GENOMIC DNA]</scope>
    <source>
        <strain evidence="7">Peat soil MAG SbA5</strain>
    </source>
</reference>
<accession>A0A2N9LJ75</accession>
<dbReference type="SMART" id="SM00862">
    <property type="entry name" value="Trans_reg_C"/>
    <property type="match status" value="1"/>
</dbReference>
<dbReference type="PANTHER" id="PTHR12558">
    <property type="entry name" value="CELL DIVISION CYCLE 16,23,27"/>
    <property type="match status" value="1"/>
</dbReference>
<dbReference type="NCBIfam" id="NF047558">
    <property type="entry name" value="TPR_END_plus"/>
    <property type="match status" value="1"/>
</dbReference>
<keyword evidence="4" id="KW-0812">Transmembrane</keyword>
<dbReference type="InterPro" id="IPR011990">
    <property type="entry name" value="TPR-like_helical_dom_sf"/>
</dbReference>
<dbReference type="PROSITE" id="PS51755">
    <property type="entry name" value="OMPR_PHOB"/>
    <property type="match status" value="1"/>
</dbReference>
<dbReference type="InterPro" id="IPR036388">
    <property type="entry name" value="WH-like_DNA-bd_sf"/>
</dbReference>
<dbReference type="Gene3D" id="1.25.40.10">
    <property type="entry name" value="Tetratricopeptide repeat domain"/>
    <property type="match status" value="1"/>
</dbReference>
<dbReference type="Gene3D" id="1.10.10.10">
    <property type="entry name" value="Winged helix-like DNA-binding domain superfamily/Winged helix DNA-binding domain"/>
    <property type="match status" value="1"/>
</dbReference>
<protein>
    <submittedName>
        <fullName evidence="6">Putative Transcriptional regulator domain protein</fullName>
    </submittedName>
</protein>
<dbReference type="GO" id="GO:0000160">
    <property type="term" value="P:phosphorelay signal transduction system"/>
    <property type="evidence" value="ECO:0007669"/>
    <property type="project" value="InterPro"/>
</dbReference>
<proteinExistence type="predicted"/>
<evidence type="ECO:0000256" key="2">
    <source>
        <dbReference type="PROSITE-ProRule" id="PRU01091"/>
    </source>
</evidence>
<gene>
    <name evidence="6" type="ORF">SBA5_380052</name>
</gene>
<dbReference type="AlphaFoldDB" id="A0A2N9LJ75"/>
<dbReference type="Gene3D" id="3.40.50.10610">
    <property type="entry name" value="ABC-type transport auxiliary lipoprotein component"/>
    <property type="match status" value="1"/>
</dbReference>
<evidence type="ECO:0000256" key="3">
    <source>
        <dbReference type="SAM" id="MobiDB-lite"/>
    </source>
</evidence>
<dbReference type="InterPro" id="IPR016032">
    <property type="entry name" value="Sig_transdc_resp-reg_C-effctor"/>
</dbReference>
<evidence type="ECO:0000256" key="1">
    <source>
        <dbReference type="ARBA" id="ARBA00023125"/>
    </source>
</evidence>
<feature type="DNA-binding region" description="OmpR/PhoB-type" evidence="2">
    <location>
        <begin position="8"/>
        <end position="108"/>
    </location>
</feature>